<gene>
    <name evidence="1" type="ORF">DI536_31890</name>
</gene>
<evidence type="ECO:0000313" key="2">
    <source>
        <dbReference type="Proteomes" id="UP000249061"/>
    </source>
</evidence>
<name>A0A2W5SYD5_9BACT</name>
<reference evidence="1 2" key="1">
    <citation type="submission" date="2017-08" db="EMBL/GenBank/DDBJ databases">
        <title>Infants hospitalized years apart are colonized by the same room-sourced microbial strains.</title>
        <authorList>
            <person name="Brooks B."/>
            <person name="Olm M.R."/>
            <person name="Firek B.A."/>
            <person name="Baker R."/>
            <person name="Thomas B.C."/>
            <person name="Morowitz M.J."/>
            <person name="Banfield J.F."/>
        </authorList>
    </citation>
    <scope>NUCLEOTIDE SEQUENCE [LARGE SCALE GENOMIC DNA]</scope>
    <source>
        <strain evidence="1">S2_003_000_R2_14</strain>
    </source>
</reference>
<comment type="caution">
    <text evidence="1">The sequence shown here is derived from an EMBL/GenBank/DDBJ whole genome shotgun (WGS) entry which is preliminary data.</text>
</comment>
<dbReference type="EMBL" id="QFQP01000043">
    <property type="protein sequence ID" value="PZR05653.1"/>
    <property type="molecule type" value="Genomic_DNA"/>
</dbReference>
<proteinExistence type="predicted"/>
<dbReference type="Proteomes" id="UP000249061">
    <property type="component" value="Unassembled WGS sequence"/>
</dbReference>
<sequence length="303" mass="33490">MQATPEQDKAALSDSSERDFTVVVHLGKEPGSFSSTSLDVSLDPAHGASLIVAPPGIELGFDTTVGKIETVVNARGEVAALKYRCRASSRKMVLTIYSDEVAPLLDHIAFSLDVPLFVRSITWFDEKNSVLSASFVPPFKTVAPHGEGFFDLELRPLYSLYREAITSGSVFYQFLCYAKILEGVFRWYLPKLREEAKQRGVPSPYLRTRVEPHEELGAENQKWVGCGVEKVFNDYLQGQFRDAIAHFALESGEPLVTSSYLASGAVANNLLLARNCARMATTELGLLVRNMKSATQSSESRER</sequence>
<accession>A0A2W5SYD5</accession>
<organism evidence="1 2">
    <name type="scientific">Archangium gephyra</name>
    <dbReference type="NCBI Taxonomy" id="48"/>
    <lineage>
        <taxon>Bacteria</taxon>
        <taxon>Pseudomonadati</taxon>
        <taxon>Myxococcota</taxon>
        <taxon>Myxococcia</taxon>
        <taxon>Myxococcales</taxon>
        <taxon>Cystobacterineae</taxon>
        <taxon>Archangiaceae</taxon>
        <taxon>Archangium</taxon>
    </lineage>
</organism>
<dbReference type="InterPro" id="IPR035383">
    <property type="entry name" value="MauJ"/>
</dbReference>
<protein>
    <submittedName>
        <fullName evidence="1">Uncharacterized protein</fullName>
    </submittedName>
</protein>
<evidence type="ECO:0000313" key="1">
    <source>
        <dbReference type="EMBL" id="PZR05653.1"/>
    </source>
</evidence>
<dbReference type="AlphaFoldDB" id="A0A2W5SYD5"/>
<dbReference type="Pfam" id="PF17419">
    <property type="entry name" value="MauJ"/>
    <property type="match status" value="1"/>
</dbReference>